<gene>
    <name evidence="2" type="ORF">IAA42_01240</name>
</gene>
<reference evidence="2" key="2">
    <citation type="submission" date="2021-04" db="EMBL/GenBank/DDBJ databases">
        <authorList>
            <person name="Gilroy R."/>
        </authorList>
    </citation>
    <scope>NUCLEOTIDE SEQUENCE</scope>
    <source>
        <strain evidence="2">ChiHjej10B9-743</strain>
    </source>
</reference>
<accession>A0A9D2CGM3</accession>
<dbReference type="GO" id="GO:0016747">
    <property type="term" value="F:acyltransferase activity, transferring groups other than amino-acyl groups"/>
    <property type="evidence" value="ECO:0007669"/>
    <property type="project" value="InterPro"/>
</dbReference>
<keyword evidence="2" id="KW-0808">Transferase</keyword>
<dbReference type="PROSITE" id="PS51186">
    <property type="entry name" value="GNAT"/>
    <property type="match status" value="1"/>
</dbReference>
<feature type="domain" description="N-acetyltransferase" evidence="1">
    <location>
        <begin position="7"/>
        <end position="216"/>
    </location>
</feature>
<dbReference type="EMBL" id="DXCP01000005">
    <property type="protein sequence ID" value="HIY79049.1"/>
    <property type="molecule type" value="Genomic_DNA"/>
</dbReference>
<dbReference type="InterPro" id="IPR016181">
    <property type="entry name" value="Acyl_CoA_acyltransferase"/>
</dbReference>
<protein>
    <submittedName>
        <fullName evidence="2">GNAT family N-acetyltransferase</fullName>
        <ecNumber evidence="2">2.3.1.-</ecNumber>
    </submittedName>
</protein>
<evidence type="ECO:0000313" key="3">
    <source>
        <dbReference type="Proteomes" id="UP000824133"/>
    </source>
</evidence>
<evidence type="ECO:0000259" key="1">
    <source>
        <dbReference type="PROSITE" id="PS51186"/>
    </source>
</evidence>
<dbReference type="Pfam" id="PF00583">
    <property type="entry name" value="Acetyltransf_1"/>
    <property type="match status" value="1"/>
</dbReference>
<proteinExistence type="predicted"/>
<dbReference type="InterPro" id="IPR000182">
    <property type="entry name" value="GNAT_dom"/>
</dbReference>
<dbReference type="SUPFAM" id="SSF55729">
    <property type="entry name" value="Acyl-CoA N-acyltransferases (Nat)"/>
    <property type="match status" value="1"/>
</dbReference>
<keyword evidence="2" id="KW-0012">Acyltransferase</keyword>
<dbReference type="Proteomes" id="UP000824133">
    <property type="component" value="Unassembled WGS sequence"/>
</dbReference>
<name>A0A9D2CGM3_9ACTN</name>
<dbReference type="AlphaFoldDB" id="A0A9D2CGM3"/>
<reference evidence="2" key="1">
    <citation type="journal article" date="2021" name="PeerJ">
        <title>Extensive microbial diversity within the chicken gut microbiome revealed by metagenomics and culture.</title>
        <authorList>
            <person name="Gilroy R."/>
            <person name="Ravi A."/>
            <person name="Getino M."/>
            <person name="Pursley I."/>
            <person name="Horton D.L."/>
            <person name="Alikhan N.F."/>
            <person name="Baker D."/>
            <person name="Gharbi K."/>
            <person name="Hall N."/>
            <person name="Watson M."/>
            <person name="Adriaenssens E.M."/>
            <person name="Foster-Nyarko E."/>
            <person name="Jarju S."/>
            <person name="Secka A."/>
            <person name="Antonio M."/>
            <person name="Oren A."/>
            <person name="Chaudhuri R.R."/>
            <person name="La Ragione R."/>
            <person name="Hildebrand F."/>
            <person name="Pallen M.J."/>
        </authorList>
    </citation>
    <scope>NUCLEOTIDE SEQUENCE</scope>
    <source>
        <strain evidence="2">ChiHjej10B9-743</strain>
    </source>
</reference>
<sequence>MTQTEKLTWRPFAPEDFERTAELLGRTWLPEFDEPAQHAASQIELAHYLAQTTWSLLAEREGEILGVVLLSERDREAAGGAGWAELETRLTRAAEKDEALAEAVRVEMDGVREEAELEREYAAEEPAGADAAVKLLIVSPDAKGLGLGGRLFSAALDHLREAGARGYHLLTDDSCDFGFYEHKGLTQARRRRSRAYWPGVDPEKDEFHVYVYEQEL</sequence>
<evidence type="ECO:0000313" key="2">
    <source>
        <dbReference type="EMBL" id="HIY79049.1"/>
    </source>
</evidence>
<dbReference type="EC" id="2.3.1.-" evidence="2"/>
<dbReference type="CDD" id="cd04301">
    <property type="entry name" value="NAT_SF"/>
    <property type="match status" value="1"/>
</dbReference>
<comment type="caution">
    <text evidence="2">The sequence shown here is derived from an EMBL/GenBank/DDBJ whole genome shotgun (WGS) entry which is preliminary data.</text>
</comment>
<dbReference type="Gene3D" id="3.40.630.30">
    <property type="match status" value="1"/>
</dbReference>
<organism evidence="2 3">
    <name type="scientific">Candidatus Olsenella excrementavium</name>
    <dbReference type="NCBI Taxonomy" id="2838709"/>
    <lineage>
        <taxon>Bacteria</taxon>
        <taxon>Bacillati</taxon>
        <taxon>Actinomycetota</taxon>
        <taxon>Coriobacteriia</taxon>
        <taxon>Coriobacteriales</taxon>
        <taxon>Atopobiaceae</taxon>
        <taxon>Olsenella</taxon>
    </lineage>
</organism>